<dbReference type="HOGENOM" id="CLU_201207_0_0_3"/>
<dbReference type="KEGG" id="pmf:P9303_22281"/>
<reference evidence="1 2" key="1">
    <citation type="journal article" date="2007" name="PLoS Genet.">
        <title>Patterns and implications of gene gain and loss in the evolution of Prochlorococcus.</title>
        <authorList>
            <person name="Kettler G.C."/>
            <person name="Martiny A.C."/>
            <person name="Huang K."/>
            <person name="Zucker J."/>
            <person name="Coleman M.L."/>
            <person name="Rodrigue S."/>
            <person name="Chen F."/>
            <person name="Lapidus A."/>
            <person name="Ferriera S."/>
            <person name="Johnson J."/>
            <person name="Steglich C."/>
            <person name="Church G.M."/>
            <person name="Richardson P."/>
            <person name="Chisholm S.W."/>
        </authorList>
    </citation>
    <scope>NUCLEOTIDE SEQUENCE [LARGE SCALE GENOMIC DNA]</scope>
    <source>
        <strain evidence="1 2">MIT 9303</strain>
    </source>
</reference>
<name>A2CBV3_PROM3</name>
<gene>
    <name evidence="1" type="ordered locus">P9303_22281</name>
</gene>
<dbReference type="STRING" id="59922.P9303_22281"/>
<evidence type="ECO:0000313" key="1">
    <source>
        <dbReference type="EMBL" id="ABM78963.1"/>
    </source>
</evidence>
<organism evidence="1 2">
    <name type="scientific">Prochlorococcus marinus (strain MIT 9303)</name>
    <dbReference type="NCBI Taxonomy" id="59922"/>
    <lineage>
        <taxon>Bacteria</taxon>
        <taxon>Bacillati</taxon>
        <taxon>Cyanobacteriota</taxon>
        <taxon>Cyanophyceae</taxon>
        <taxon>Synechococcales</taxon>
        <taxon>Prochlorococcaceae</taxon>
        <taxon>Prochlorococcus</taxon>
    </lineage>
</organism>
<sequence>MQGNQFPLAMINKQEVSSCELEAKIFNCFQFAWLHDFFGLDIRSSTYRVTLVSR</sequence>
<evidence type="ECO:0000313" key="2">
    <source>
        <dbReference type="Proteomes" id="UP000002274"/>
    </source>
</evidence>
<dbReference type="Proteomes" id="UP000002274">
    <property type="component" value="Chromosome"/>
</dbReference>
<dbReference type="AlphaFoldDB" id="A2CBV3"/>
<protein>
    <submittedName>
        <fullName evidence="1">Uncharacterized protein</fullName>
    </submittedName>
</protein>
<proteinExistence type="predicted"/>
<dbReference type="EMBL" id="CP000554">
    <property type="protein sequence ID" value="ABM78963.1"/>
    <property type="molecule type" value="Genomic_DNA"/>
</dbReference>
<accession>A2CBV3</accession>